<dbReference type="GO" id="GO:0004315">
    <property type="term" value="F:3-oxoacyl-[acyl-carrier-protein] synthase activity"/>
    <property type="evidence" value="ECO:0007669"/>
    <property type="project" value="UniProtKB-UniRule"/>
</dbReference>
<dbReference type="UniPathway" id="UPA00094"/>
<dbReference type="InterPro" id="IPR017568">
    <property type="entry name" value="3-oxoacyl-ACP_synth-2"/>
</dbReference>
<protein>
    <recommendedName>
        <fullName evidence="4 11">3-oxoacyl-[acyl-carrier-protein] synthase 2</fullName>
        <ecNumber evidence="3 11">2.3.1.179</ecNumber>
    </recommendedName>
</protein>
<evidence type="ECO:0000256" key="8">
    <source>
        <dbReference type="ARBA" id="ARBA00023098"/>
    </source>
</evidence>
<comment type="function">
    <text evidence="11">Involved in the type II fatty acid elongation cycle. Catalyzes the elongation of a wide range of acyl-ACP by the addition of two carbons from malonyl-ACP to an acyl acceptor. Can efficiently catalyze the conversion of palmitoleoyl-ACP (cis-hexadec-9-enoyl-ACP) to cis-vaccenoyl-ACP (cis-octadec-11-enoyl-ACP), an essential step in the thermal regulation of fatty acid composition.</text>
</comment>
<evidence type="ECO:0000256" key="12">
    <source>
        <dbReference type="PIRSR" id="PIRSR000447-1"/>
    </source>
</evidence>
<feature type="domain" description="Ketosynthase family 3 (KS3)" evidence="14">
    <location>
        <begin position="3"/>
        <end position="414"/>
    </location>
</feature>
<keyword evidence="9 11" id="KW-0275">Fatty acid biosynthesis</keyword>
<dbReference type="GO" id="GO:0005829">
    <property type="term" value="C:cytosol"/>
    <property type="evidence" value="ECO:0007669"/>
    <property type="project" value="TreeGrafter"/>
</dbReference>
<keyword evidence="6 11" id="KW-0808">Transferase</keyword>
<keyword evidence="10 11" id="KW-0012">Acyltransferase</keyword>
<evidence type="ECO:0000256" key="3">
    <source>
        <dbReference type="ARBA" id="ARBA00012356"/>
    </source>
</evidence>
<dbReference type="InterPro" id="IPR018201">
    <property type="entry name" value="Ketoacyl_synth_AS"/>
</dbReference>
<dbReference type="EC" id="2.3.1.179" evidence="3 11"/>
<name>A0A1I6G5H5_9FLAO</name>
<evidence type="ECO:0000256" key="13">
    <source>
        <dbReference type="RuleBase" id="RU003694"/>
    </source>
</evidence>
<dbReference type="Gene3D" id="3.40.47.10">
    <property type="match status" value="1"/>
</dbReference>
<dbReference type="InterPro" id="IPR016039">
    <property type="entry name" value="Thiolase-like"/>
</dbReference>
<evidence type="ECO:0000256" key="7">
    <source>
        <dbReference type="ARBA" id="ARBA00022832"/>
    </source>
</evidence>
<sequence length="416" mass="43964">MELKRVVVTGLGALTPIGNNKDAYWEGLKNGVSGCAPITYFDTEKFKTKFACELKGYDPNDFFDRKEARKLDRFAQYALVSSDEAIADAGLDLEHIDKFRVGVIWGAGIGGLETFQTEVLNFASGDGTPRFNPFFIPKMIADIAPGNISIKHGFMGPNYTTVSACASSANALIDALNYIRLGHCDVVVTGGSEAAVTIAGMGGFNAMHALSTRNESPETASRPFDATRDGFVLGEGAGALILEEYEHAKARGAKIYAEVAGGGLSSDAYHMTAPHPDGIGVVQVMKNCLRDAGVAPEEVDAINTHGTSTPLGDVAELKAISQVFGKHASNININSTKSMTGHLLGAAGAIEAIASILAMEHGLVPPTINHSVVDENIDPTLNLTLNKAEAREVNVAMSNTFGFGGHNACVLFKKLS</sequence>
<keyword evidence="7" id="KW-0276">Fatty acid metabolism</keyword>
<dbReference type="Pfam" id="PF00109">
    <property type="entry name" value="ketoacyl-synt"/>
    <property type="match status" value="1"/>
</dbReference>
<dbReference type="InterPro" id="IPR014031">
    <property type="entry name" value="Ketoacyl_synth_C"/>
</dbReference>
<dbReference type="InterPro" id="IPR020841">
    <property type="entry name" value="PKS_Beta-ketoAc_synthase_dom"/>
</dbReference>
<evidence type="ECO:0000256" key="5">
    <source>
        <dbReference type="ARBA" id="ARBA00022516"/>
    </source>
</evidence>
<dbReference type="NCBIfam" id="TIGR03150">
    <property type="entry name" value="fabF"/>
    <property type="match status" value="1"/>
</dbReference>
<evidence type="ECO:0000313" key="16">
    <source>
        <dbReference type="Proteomes" id="UP000199534"/>
    </source>
</evidence>
<dbReference type="PROSITE" id="PS00606">
    <property type="entry name" value="KS3_1"/>
    <property type="match status" value="1"/>
</dbReference>
<dbReference type="AlphaFoldDB" id="A0A1I6G5H5"/>
<evidence type="ECO:0000259" key="14">
    <source>
        <dbReference type="PROSITE" id="PS52004"/>
    </source>
</evidence>
<evidence type="ECO:0000256" key="4">
    <source>
        <dbReference type="ARBA" id="ARBA00014657"/>
    </source>
</evidence>
<reference evidence="15 16" key="1">
    <citation type="submission" date="2016-10" db="EMBL/GenBank/DDBJ databases">
        <authorList>
            <person name="de Groot N.N."/>
        </authorList>
    </citation>
    <scope>NUCLEOTIDE SEQUENCE [LARGE SCALE GENOMIC DNA]</scope>
    <source>
        <strain evidence="15 16">DSM 21019</strain>
    </source>
</reference>
<evidence type="ECO:0000256" key="1">
    <source>
        <dbReference type="ARBA" id="ARBA00005194"/>
    </source>
</evidence>
<evidence type="ECO:0000256" key="2">
    <source>
        <dbReference type="ARBA" id="ARBA00008467"/>
    </source>
</evidence>
<comment type="similarity">
    <text evidence="2 11 13">Belongs to the thiolase-like superfamily. Beta-ketoacyl-ACP synthases family.</text>
</comment>
<dbReference type="InterPro" id="IPR014030">
    <property type="entry name" value="Ketoacyl_synth_N"/>
</dbReference>
<dbReference type="SUPFAM" id="SSF53901">
    <property type="entry name" value="Thiolase-like"/>
    <property type="match status" value="2"/>
</dbReference>
<comment type="pathway">
    <text evidence="1 11">Lipid metabolism; fatty acid biosynthesis.</text>
</comment>
<dbReference type="PANTHER" id="PTHR11712:SF336">
    <property type="entry name" value="3-OXOACYL-[ACYL-CARRIER-PROTEIN] SYNTHASE, MITOCHONDRIAL"/>
    <property type="match status" value="1"/>
</dbReference>
<keyword evidence="8" id="KW-0443">Lipid metabolism</keyword>
<keyword evidence="16" id="KW-1185">Reference proteome</keyword>
<accession>A0A1I6G5H5</accession>
<dbReference type="FunFam" id="3.40.47.10:FF:000018">
    <property type="entry name" value="3-oxoacyl-[acyl-carrier-protein] synthase 2"/>
    <property type="match status" value="1"/>
</dbReference>
<dbReference type="STRING" id="400055.SAMN04490243_1256"/>
<dbReference type="RefSeq" id="WP_092981548.1">
    <property type="nucleotide sequence ID" value="NZ_FOYQ01000001.1"/>
</dbReference>
<organism evidence="15 16">
    <name type="scientific">Robiginitalea myxolifaciens</name>
    <dbReference type="NCBI Taxonomy" id="400055"/>
    <lineage>
        <taxon>Bacteria</taxon>
        <taxon>Pseudomonadati</taxon>
        <taxon>Bacteroidota</taxon>
        <taxon>Flavobacteriia</taxon>
        <taxon>Flavobacteriales</taxon>
        <taxon>Flavobacteriaceae</taxon>
        <taxon>Robiginitalea</taxon>
    </lineage>
</organism>
<gene>
    <name evidence="15" type="ORF">SAMN04490243_1256</name>
</gene>
<dbReference type="OrthoDB" id="9808669at2"/>
<dbReference type="InterPro" id="IPR000794">
    <property type="entry name" value="Beta-ketoacyl_synthase"/>
</dbReference>
<evidence type="ECO:0000256" key="10">
    <source>
        <dbReference type="ARBA" id="ARBA00023315"/>
    </source>
</evidence>
<evidence type="ECO:0000256" key="6">
    <source>
        <dbReference type="ARBA" id="ARBA00022679"/>
    </source>
</evidence>
<dbReference type="NCBIfam" id="NF005589">
    <property type="entry name" value="PRK07314.1"/>
    <property type="match status" value="1"/>
</dbReference>
<comment type="catalytic activity">
    <reaction evidence="11">
        <text>a fatty acyl-[ACP] + malonyl-[ACP] + H(+) = a 3-oxoacyl-[ACP] + holo-[ACP] + CO2</text>
        <dbReference type="Rhea" id="RHEA:22836"/>
        <dbReference type="Rhea" id="RHEA-COMP:9623"/>
        <dbReference type="Rhea" id="RHEA-COMP:9685"/>
        <dbReference type="Rhea" id="RHEA-COMP:9916"/>
        <dbReference type="Rhea" id="RHEA-COMP:14125"/>
        <dbReference type="ChEBI" id="CHEBI:15378"/>
        <dbReference type="ChEBI" id="CHEBI:16526"/>
        <dbReference type="ChEBI" id="CHEBI:64479"/>
        <dbReference type="ChEBI" id="CHEBI:78449"/>
        <dbReference type="ChEBI" id="CHEBI:78776"/>
        <dbReference type="ChEBI" id="CHEBI:138651"/>
    </reaction>
</comment>
<dbReference type="PROSITE" id="PS52004">
    <property type="entry name" value="KS3_2"/>
    <property type="match status" value="1"/>
</dbReference>
<evidence type="ECO:0000256" key="9">
    <source>
        <dbReference type="ARBA" id="ARBA00023160"/>
    </source>
</evidence>
<keyword evidence="5 11" id="KW-0444">Lipid biosynthesis</keyword>
<dbReference type="PIRSF" id="PIRSF000447">
    <property type="entry name" value="KAS_II"/>
    <property type="match status" value="1"/>
</dbReference>
<dbReference type="Proteomes" id="UP000199534">
    <property type="component" value="Unassembled WGS sequence"/>
</dbReference>
<dbReference type="EMBL" id="FOYQ01000001">
    <property type="protein sequence ID" value="SFR37297.1"/>
    <property type="molecule type" value="Genomic_DNA"/>
</dbReference>
<proteinExistence type="inferred from homology"/>
<evidence type="ECO:0000313" key="15">
    <source>
        <dbReference type="EMBL" id="SFR37297.1"/>
    </source>
</evidence>
<feature type="active site" description="For beta-ketoacyl synthase activity" evidence="12">
    <location>
        <position position="165"/>
    </location>
</feature>
<dbReference type="SMART" id="SM00825">
    <property type="entry name" value="PKS_KS"/>
    <property type="match status" value="1"/>
</dbReference>
<dbReference type="Pfam" id="PF02801">
    <property type="entry name" value="Ketoacyl-synt_C"/>
    <property type="match status" value="1"/>
</dbReference>
<dbReference type="PANTHER" id="PTHR11712">
    <property type="entry name" value="POLYKETIDE SYNTHASE-RELATED"/>
    <property type="match status" value="1"/>
</dbReference>
<dbReference type="CDD" id="cd00834">
    <property type="entry name" value="KAS_I_II"/>
    <property type="match status" value="1"/>
</dbReference>
<comment type="catalytic activity">
    <reaction evidence="11">
        <text>(9Z)-hexadecenoyl-[ACP] + malonyl-[ACP] + H(+) = 3-oxo-(11Z)-octadecenoyl-[ACP] + holo-[ACP] + CO2</text>
        <dbReference type="Rhea" id="RHEA:55040"/>
        <dbReference type="Rhea" id="RHEA-COMP:9623"/>
        <dbReference type="Rhea" id="RHEA-COMP:9685"/>
        <dbReference type="Rhea" id="RHEA-COMP:10800"/>
        <dbReference type="Rhea" id="RHEA-COMP:14074"/>
        <dbReference type="ChEBI" id="CHEBI:15378"/>
        <dbReference type="ChEBI" id="CHEBI:16526"/>
        <dbReference type="ChEBI" id="CHEBI:64479"/>
        <dbReference type="ChEBI" id="CHEBI:78449"/>
        <dbReference type="ChEBI" id="CHEBI:83989"/>
        <dbReference type="ChEBI" id="CHEBI:138538"/>
        <dbReference type="EC" id="2.3.1.179"/>
    </reaction>
</comment>
<dbReference type="GO" id="GO:0006633">
    <property type="term" value="P:fatty acid biosynthetic process"/>
    <property type="evidence" value="ECO:0007669"/>
    <property type="project" value="UniProtKB-UniRule"/>
</dbReference>
<evidence type="ECO:0000256" key="11">
    <source>
        <dbReference type="PIRNR" id="PIRNR000447"/>
    </source>
</evidence>